<organism evidence="1 2">
    <name type="scientific">Dermatophagoides farinae</name>
    <name type="common">American house dust mite</name>
    <dbReference type="NCBI Taxonomy" id="6954"/>
    <lineage>
        <taxon>Eukaryota</taxon>
        <taxon>Metazoa</taxon>
        <taxon>Ecdysozoa</taxon>
        <taxon>Arthropoda</taxon>
        <taxon>Chelicerata</taxon>
        <taxon>Arachnida</taxon>
        <taxon>Acari</taxon>
        <taxon>Acariformes</taxon>
        <taxon>Sarcoptiformes</taxon>
        <taxon>Astigmata</taxon>
        <taxon>Psoroptidia</taxon>
        <taxon>Analgoidea</taxon>
        <taxon>Pyroglyphidae</taxon>
        <taxon>Dermatophagoidinae</taxon>
        <taxon>Dermatophagoides</taxon>
    </lineage>
</organism>
<dbReference type="Proteomes" id="UP000790347">
    <property type="component" value="Unassembled WGS sequence"/>
</dbReference>
<keyword evidence="2" id="KW-1185">Reference proteome</keyword>
<gene>
    <name evidence="1" type="ORF">DERF_008230</name>
</gene>
<proteinExistence type="predicted"/>
<evidence type="ECO:0000313" key="2">
    <source>
        <dbReference type="Proteomes" id="UP000790347"/>
    </source>
</evidence>
<reference evidence="1" key="2">
    <citation type="journal article" date="2022" name="Res Sq">
        <title>Comparative Genomics Reveals Insights into the Divergent Evolution of Astigmatic Mites and Household Pest Adaptations.</title>
        <authorList>
            <person name="Xiong Q."/>
            <person name="Wan A.T.-Y."/>
            <person name="Liu X.-Y."/>
            <person name="Fung C.S.-H."/>
            <person name="Xiao X."/>
            <person name="Malainual N."/>
            <person name="Hou J."/>
            <person name="Wang L."/>
            <person name="Wang M."/>
            <person name="Yang K."/>
            <person name="Cui Y."/>
            <person name="Leung E."/>
            <person name="Nong W."/>
            <person name="Shin S.-K."/>
            <person name="Au S."/>
            <person name="Jeong K.Y."/>
            <person name="Chew F.T."/>
            <person name="Hui J."/>
            <person name="Leung T.F."/>
            <person name="Tungtrongchitr A."/>
            <person name="Zhong N."/>
            <person name="Liu Z."/>
            <person name="Tsui S."/>
        </authorList>
    </citation>
    <scope>NUCLEOTIDE SEQUENCE</scope>
    <source>
        <strain evidence="1">Derf</strain>
        <tissue evidence="1">Whole organism</tissue>
    </source>
</reference>
<evidence type="ECO:0000313" key="1">
    <source>
        <dbReference type="EMBL" id="KAH9517568.1"/>
    </source>
</evidence>
<dbReference type="EMBL" id="ASGP02000003">
    <property type="protein sequence ID" value="KAH9517568.1"/>
    <property type="molecule type" value="Genomic_DNA"/>
</dbReference>
<sequence>MSSTFTVPVIGQNIDLRINNKPTMVIDAKKDEKAISSCLRYSTPLSR</sequence>
<accession>A0A922I2Z6</accession>
<reference evidence="1" key="1">
    <citation type="submission" date="2013-05" db="EMBL/GenBank/DDBJ databases">
        <authorList>
            <person name="Yim A.K.Y."/>
            <person name="Chan T.F."/>
            <person name="Ji K.M."/>
            <person name="Liu X.Y."/>
            <person name="Zhou J.W."/>
            <person name="Li R.Q."/>
            <person name="Yang K.Y."/>
            <person name="Li J."/>
            <person name="Li M."/>
            <person name="Law P.T.W."/>
            <person name="Wu Y.L."/>
            <person name="Cai Z.L."/>
            <person name="Qin H."/>
            <person name="Bao Y."/>
            <person name="Leung R.K.K."/>
            <person name="Ng P.K.S."/>
            <person name="Zou J."/>
            <person name="Zhong X.J."/>
            <person name="Ran P.X."/>
            <person name="Zhong N.S."/>
            <person name="Liu Z.G."/>
            <person name="Tsui S.K.W."/>
        </authorList>
    </citation>
    <scope>NUCLEOTIDE SEQUENCE</scope>
    <source>
        <strain evidence="1">Derf</strain>
        <tissue evidence="1">Whole organism</tissue>
    </source>
</reference>
<dbReference type="AlphaFoldDB" id="A0A922I2Z6"/>
<name>A0A922I2Z6_DERFA</name>
<protein>
    <submittedName>
        <fullName evidence="1">Uncharacterized protein</fullName>
    </submittedName>
</protein>
<comment type="caution">
    <text evidence="1">The sequence shown here is derived from an EMBL/GenBank/DDBJ whole genome shotgun (WGS) entry which is preliminary data.</text>
</comment>